<evidence type="ECO:0000256" key="2">
    <source>
        <dbReference type="ARBA" id="ARBA00022553"/>
    </source>
</evidence>
<evidence type="ECO:0000256" key="11">
    <source>
        <dbReference type="ARBA" id="ARBA00023180"/>
    </source>
</evidence>
<gene>
    <name evidence="15" type="ORF">BVC80_9097g234</name>
</gene>
<dbReference type="Gene3D" id="3.80.10.10">
    <property type="entry name" value="Ribonuclease Inhibitor"/>
    <property type="match status" value="1"/>
</dbReference>
<dbReference type="SUPFAM" id="SSF52058">
    <property type="entry name" value="L domain-like"/>
    <property type="match status" value="1"/>
</dbReference>
<keyword evidence="9 12" id="KW-1133">Transmembrane helix</keyword>
<keyword evidence="2" id="KW-0597">Phosphoprotein</keyword>
<feature type="transmembrane region" description="Helical" evidence="12">
    <location>
        <begin position="226"/>
        <end position="252"/>
    </location>
</feature>
<evidence type="ECO:0000256" key="7">
    <source>
        <dbReference type="ARBA" id="ARBA00022741"/>
    </source>
</evidence>
<accession>A0A200QFE7</accession>
<dbReference type="InterPro" id="IPR032675">
    <property type="entry name" value="LRR_dom_sf"/>
</dbReference>
<dbReference type="InParanoid" id="A0A200QFE7"/>
<dbReference type="Gene3D" id="3.30.200.20">
    <property type="entry name" value="Phosphorylase Kinase, domain 1"/>
    <property type="match status" value="1"/>
</dbReference>
<evidence type="ECO:0000256" key="4">
    <source>
        <dbReference type="ARBA" id="ARBA00022692"/>
    </source>
</evidence>
<organism evidence="15 16">
    <name type="scientific">Macleaya cordata</name>
    <name type="common">Five-seeded plume-poppy</name>
    <name type="synonym">Bocconia cordata</name>
    <dbReference type="NCBI Taxonomy" id="56857"/>
    <lineage>
        <taxon>Eukaryota</taxon>
        <taxon>Viridiplantae</taxon>
        <taxon>Streptophyta</taxon>
        <taxon>Embryophyta</taxon>
        <taxon>Tracheophyta</taxon>
        <taxon>Spermatophyta</taxon>
        <taxon>Magnoliopsida</taxon>
        <taxon>Ranunculales</taxon>
        <taxon>Papaveraceae</taxon>
        <taxon>Papaveroideae</taxon>
        <taxon>Macleaya</taxon>
    </lineage>
</organism>
<evidence type="ECO:0000256" key="12">
    <source>
        <dbReference type="SAM" id="Phobius"/>
    </source>
</evidence>
<dbReference type="InterPro" id="IPR000719">
    <property type="entry name" value="Prot_kinase_dom"/>
</dbReference>
<name>A0A200QFE7_MACCD</name>
<dbReference type="CDD" id="cd14066">
    <property type="entry name" value="STKc_IRAK"/>
    <property type="match status" value="1"/>
</dbReference>
<evidence type="ECO:0000256" key="5">
    <source>
        <dbReference type="ARBA" id="ARBA00022729"/>
    </source>
</evidence>
<dbReference type="FunFam" id="3.80.10.10:FF:000415">
    <property type="entry name" value="Inactive LRR receptor-like serine/threonine-protein kinase BIR2"/>
    <property type="match status" value="1"/>
</dbReference>
<dbReference type="InterPro" id="IPR001611">
    <property type="entry name" value="Leu-rich_rpt"/>
</dbReference>
<keyword evidence="8" id="KW-0067">ATP-binding</keyword>
<dbReference type="FunCoup" id="A0A200QFE7">
    <property type="interactions" value="1142"/>
</dbReference>
<dbReference type="Pfam" id="PF00560">
    <property type="entry name" value="LRR_1"/>
    <property type="match status" value="3"/>
</dbReference>
<evidence type="ECO:0000256" key="13">
    <source>
        <dbReference type="SAM" id="SignalP"/>
    </source>
</evidence>
<dbReference type="GO" id="GO:0005524">
    <property type="term" value="F:ATP binding"/>
    <property type="evidence" value="ECO:0007669"/>
    <property type="project" value="UniProtKB-KW"/>
</dbReference>
<dbReference type="FunFam" id="1.10.510.10:FF:000609">
    <property type="entry name" value="Inactive LRR receptor-like serine/threonine-protein kinase BIR2"/>
    <property type="match status" value="1"/>
</dbReference>
<comment type="caution">
    <text evidence="15">The sequence shown here is derived from an EMBL/GenBank/DDBJ whole genome shotgun (WGS) entry which is preliminary data.</text>
</comment>
<keyword evidence="7" id="KW-0547">Nucleotide-binding</keyword>
<sequence length="618" mass="68855">MNKSRERNRVFHLILSSLIALLIVVSVVAEEDDFKCLQGLKDALSDPQEKLSSWSFANTSIGYICRFVGVSCWNEKENRLIGLQLPSMKLQGKIPESLRYCQSLQMLELSDNAISGTIPSQICEWLPYLVHLDLSRNDLSGSIPPELVNCKYLNTLILKDNRLSGSIPYQLSRLGRLKKLSVANNDLSGQIPSSFSDFDSTDFDGNSGLCGQPLGFNCGGLKKRNLVIVISAAVFGAVVSLLLGFGLWWLFIRSSSRRRHKKGVGIGKDDGTGSSSWTEKFRAHKLDQVCLFQKPLVKIKLADLMVATNNFDPQNTIISTRTGTSYKAILPDGSSLALKRLHNCKLSEKQFRSEMNRLGQLRHPNLVPLLGFCVVENEKVLVYKHMSNGSLFTKLHGSGNLDSQHGRMDWATRLKIGIGAARGLAWLHHGCQEPFLHQNISCNVILLDEDLDARITDFGLAKLLSSPDSRDSTFNHGDFGEFGYVAPEYSSTMVASLKGDVFAFGVVLLELVTGQKPLEISNADEGFKGNLVDWVNQLSSSGRIKDAIDKSLCGRRHDDEILKFLRVACTCVASRPKDRSSMYQVYQTLRTISENYDFSEQFDEFPLIFGKQQANHQE</sequence>
<evidence type="ECO:0000256" key="3">
    <source>
        <dbReference type="ARBA" id="ARBA00022614"/>
    </source>
</evidence>
<protein>
    <submittedName>
        <fullName evidence="15">Protein kinase domain</fullName>
    </submittedName>
</protein>
<dbReference type="Gene3D" id="1.10.510.10">
    <property type="entry name" value="Transferase(Phosphotransferase) domain 1"/>
    <property type="match status" value="1"/>
</dbReference>
<dbReference type="InterPro" id="IPR001245">
    <property type="entry name" value="Ser-Thr/Tyr_kinase_cat_dom"/>
</dbReference>
<evidence type="ECO:0000313" key="15">
    <source>
        <dbReference type="EMBL" id="OVA09135.1"/>
    </source>
</evidence>
<keyword evidence="3" id="KW-0433">Leucine-rich repeat</keyword>
<keyword evidence="10 12" id="KW-0472">Membrane</keyword>
<evidence type="ECO:0000256" key="1">
    <source>
        <dbReference type="ARBA" id="ARBA00004167"/>
    </source>
</evidence>
<proteinExistence type="predicted"/>
<dbReference type="STRING" id="56857.A0A200QFE7"/>
<dbReference type="OMA" id="IIQQNIC"/>
<dbReference type="GO" id="GO:0016020">
    <property type="term" value="C:membrane"/>
    <property type="evidence" value="ECO:0007669"/>
    <property type="project" value="UniProtKB-SubCell"/>
</dbReference>
<dbReference type="AlphaFoldDB" id="A0A200QFE7"/>
<keyword evidence="11" id="KW-0325">Glycoprotein</keyword>
<keyword evidence="16" id="KW-1185">Reference proteome</keyword>
<evidence type="ECO:0000259" key="14">
    <source>
        <dbReference type="PROSITE" id="PS50011"/>
    </source>
</evidence>
<keyword evidence="4 12" id="KW-0812">Transmembrane</keyword>
<keyword evidence="6" id="KW-0677">Repeat</keyword>
<evidence type="ECO:0000256" key="6">
    <source>
        <dbReference type="ARBA" id="ARBA00022737"/>
    </source>
</evidence>
<feature type="domain" description="Protein kinase" evidence="14">
    <location>
        <begin position="311"/>
        <end position="592"/>
    </location>
</feature>
<dbReference type="Pfam" id="PF07714">
    <property type="entry name" value="PK_Tyr_Ser-Thr"/>
    <property type="match status" value="1"/>
</dbReference>
<reference evidence="15 16" key="1">
    <citation type="journal article" date="2017" name="Mol. Plant">
        <title>The Genome of Medicinal Plant Macleaya cordata Provides New Insights into Benzylisoquinoline Alkaloids Metabolism.</title>
        <authorList>
            <person name="Liu X."/>
            <person name="Liu Y."/>
            <person name="Huang P."/>
            <person name="Ma Y."/>
            <person name="Qing Z."/>
            <person name="Tang Q."/>
            <person name="Cao H."/>
            <person name="Cheng P."/>
            <person name="Zheng Y."/>
            <person name="Yuan Z."/>
            <person name="Zhou Y."/>
            <person name="Liu J."/>
            <person name="Tang Z."/>
            <person name="Zhuo Y."/>
            <person name="Zhang Y."/>
            <person name="Yu L."/>
            <person name="Huang J."/>
            <person name="Yang P."/>
            <person name="Peng Q."/>
            <person name="Zhang J."/>
            <person name="Jiang W."/>
            <person name="Zhang Z."/>
            <person name="Lin K."/>
            <person name="Ro D.K."/>
            <person name="Chen X."/>
            <person name="Xiong X."/>
            <person name="Shang Y."/>
            <person name="Huang S."/>
            <person name="Zeng J."/>
        </authorList>
    </citation>
    <scope>NUCLEOTIDE SEQUENCE [LARGE SCALE GENOMIC DNA]</scope>
    <source>
        <strain evidence="16">cv. BLH2017</strain>
        <tissue evidence="15">Root</tissue>
    </source>
</reference>
<keyword evidence="5 13" id="KW-0732">Signal</keyword>
<dbReference type="Proteomes" id="UP000195402">
    <property type="component" value="Unassembled WGS sequence"/>
</dbReference>
<dbReference type="PANTHER" id="PTHR48007">
    <property type="entry name" value="LEUCINE-RICH REPEAT RECEPTOR-LIKE PROTEIN KINASE PXC1"/>
    <property type="match status" value="1"/>
</dbReference>
<keyword evidence="15" id="KW-0418">Kinase</keyword>
<dbReference type="InterPro" id="IPR046959">
    <property type="entry name" value="PRK1-6/SRF4-like"/>
</dbReference>
<evidence type="ECO:0000256" key="8">
    <source>
        <dbReference type="ARBA" id="ARBA00022840"/>
    </source>
</evidence>
<dbReference type="GO" id="GO:0004672">
    <property type="term" value="F:protein kinase activity"/>
    <property type="evidence" value="ECO:0007669"/>
    <property type="project" value="InterPro"/>
</dbReference>
<evidence type="ECO:0000256" key="10">
    <source>
        <dbReference type="ARBA" id="ARBA00023136"/>
    </source>
</evidence>
<keyword evidence="15" id="KW-0808">Transferase</keyword>
<dbReference type="InterPro" id="IPR013210">
    <property type="entry name" value="LRR_N_plant-typ"/>
</dbReference>
<evidence type="ECO:0000256" key="9">
    <source>
        <dbReference type="ARBA" id="ARBA00022989"/>
    </source>
</evidence>
<dbReference type="SUPFAM" id="SSF56112">
    <property type="entry name" value="Protein kinase-like (PK-like)"/>
    <property type="match status" value="1"/>
</dbReference>
<dbReference type="Pfam" id="PF08263">
    <property type="entry name" value="LRRNT_2"/>
    <property type="match status" value="1"/>
</dbReference>
<feature type="signal peptide" evidence="13">
    <location>
        <begin position="1"/>
        <end position="29"/>
    </location>
</feature>
<dbReference type="InterPro" id="IPR011009">
    <property type="entry name" value="Kinase-like_dom_sf"/>
</dbReference>
<dbReference type="OrthoDB" id="598358at2759"/>
<feature type="chain" id="PRO_5011990054" evidence="13">
    <location>
        <begin position="30"/>
        <end position="618"/>
    </location>
</feature>
<comment type="subcellular location">
    <subcellularLocation>
        <location evidence="1">Membrane</location>
        <topology evidence="1">Single-pass membrane protein</topology>
    </subcellularLocation>
</comment>
<dbReference type="EMBL" id="MVGT01002224">
    <property type="protein sequence ID" value="OVA09135.1"/>
    <property type="molecule type" value="Genomic_DNA"/>
</dbReference>
<dbReference type="PANTHER" id="PTHR48007:SF86">
    <property type="entry name" value="(WILD MALAYSIAN BANANA) HYPOTHETICAL PROTEIN"/>
    <property type="match status" value="1"/>
</dbReference>
<dbReference type="FunFam" id="3.30.200.20:FF:000428">
    <property type="entry name" value="Inactive LRR receptor-like serine/threonine-protein kinase BIR2"/>
    <property type="match status" value="1"/>
</dbReference>
<evidence type="ECO:0000313" key="16">
    <source>
        <dbReference type="Proteomes" id="UP000195402"/>
    </source>
</evidence>
<dbReference type="PROSITE" id="PS50011">
    <property type="entry name" value="PROTEIN_KINASE_DOM"/>
    <property type="match status" value="1"/>
</dbReference>